<dbReference type="Proteomes" id="UP001153076">
    <property type="component" value="Unassembled WGS sequence"/>
</dbReference>
<dbReference type="OrthoDB" id="9909019at2759"/>
<dbReference type="PANTHER" id="PTHR12246">
    <property type="entry name" value="PALMITOYLTRANSFERASE ZDHHC16"/>
    <property type="match status" value="1"/>
</dbReference>
<evidence type="ECO:0000256" key="1">
    <source>
        <dbReference type="ARBA" id="ARBA00004127"/>
    </source>
</evidence>
<comment type="subcellular location">
    <subcellularLocation>
        <location evidence="1">Endomembrane system</location>
        <topology evidence="1">Multi-pass membrane protein</topology>
    </subcellularLocation>
</comment>
<feature type="transmembrane region" description="Helical" evidence="8">
    <location>
        <begin position="174"/>
        <end position="198"/>
    </location>
</feature>
<dbReference type="EMBL" id="JAKOGI010001160">
    <property type="protein sequence ID" value="KAJ8427288.1"/>
    <property type="molecule type" value="Genomic_DNA"/>
</dbReference>
<keyword evidence="6 8" id="KW-0472">Membrane</keyword>
<feature type="transmembrane region" description="Helical" evidence="8">
    <location>
        <begin position="377"/>
        <end position="399"/>
    </location>
</feature>
<dbReference type="EC" id="2.3.1.225" evidence="8"/>
<evidence type="ECO:0000256" key="3">
    <source>
        <dbReference type="ARBA" id="ARBA00022679"/>
    </source>
</evidence>
<dbReference type="GO" id="GO:0019706">
    <property type="term" value="F:protein-cysteine S-palmitoyltransferase activity"/>
    <property type="evidence" value="ECO:0007669"/>
    <property type="project" value="UniProtKB-EC"/>
</dbReference>
<evidence type="ECO:0000256" key="5">
    <source>
        <dbReference type="ARBA" id="ARBA00022989"/>
    </source>
</evidence>
<keyword evidence="11" id="KW-1185">Reference proteome</keyword>
<organism evidence="10 11">
    <name type="scientific">Carnegiea gigantea</name>
    <dbReference type="NCBI Taxonomy" id="171969"/>
    <lineage>
        <taxon>Eukaryota</taxon>
        <taxon>Viridiplantae</taxon>
        <taxon>Streptophyta</taxon>
        <taxon>Embryophyta</taxon>
        <taxon>Tracheophyta</taxon>
        <taxon>Spermatophyta</taxon>
        <taxon>Magnoliopsida</taxon>
        <taxon>eudicotyledons</taxon>
        <taxon>Gunneridae</taxon>
        <taxon>Pentapetalae</taxon>
        <taxon>Caryophyllales</taxon>
        <taxon>Cactineae</taxon>
        <taxon>Cactaceae</taxon>
        <taxon>Cactoideae</taxon>
        <taxon>Echinocereeae</taxon>
        <taxon>Carnegiea</taxon>
    </lineage>
</organism>
<dbReference type="GO" id="GO:0012505">
    <property type="term" value="C:endomembrane system"/>
    <property type="evidence" value="ECO:0007669"/>
    <property type="project" value="UniProtKB-SubCell"/>
</dbReference>
<keyword evidence="3 8" id="KW-0808">Transferase</keyword>
<gene>
    <name evidence="10" type="ORF">Cgig2_003024</name>
</gene>
<evidence type="ECO:0000256" key="4">
    <source>
        <dbReference type="ARBA" id="ARBA00022692"/>
    </source>
</evidence>
<dbReference type="Pfam" id="PF01529">
    <property type="entry name" value="DHHC"/>
    <property type="match status" value="2"/>
</dbReference>
<feature type="domain" description="Palmitoyltransferase DHHC" evidence="9">
    <location>
        <begin position="364"/>
        <end position="478"/>
    </location>
</feature>
<evidence type="ECO:0000256" key="6">
    <source>
        <dbReference type="ARBA" id="ARBA00023136"/>
    </source>
</evidence>
<evidence type="ECO:0000313" key="11">
    <source>
        <dbReference type="Proteomes" id="UP001153076"/>
    </source>
</evidence>
<dbReference type="InterPro" id="IPR039859">
    <property type="entry name" value="PFA4/ZDH16/20/ERF2-like"/>
</dbReference>
<proteinExistence type="inferred from homology"/>
<protein>
    <recommendedName>
        <fullName evidence="8">S-acyltransferase</fullName>
        <ecNumber evidence="8">2.3.1.225</ecNumber>
    </recommendedName>
    <alternativeName>
        <fullName evidence="8">Palmitoyltransferase</fullName>
    </alternativeName>
</protein>
<accession>A0A9Q1GWB7</accession>
<dbReference type="InterPro" id="IPR001594">
    <property type="entry name" value="Palmitoyltrfase_DHHC"/>
</dbReference>
<keyword evidence="4 8" id="KW-0812">Transmembrane</keyword>
<keyword evidence="7 8" id="KW-0012">Acyltransferase</keyword>
<comment type="domain">
    <text evidence="8">The DHHC domain is required for palmitoyltransferase activity.</text>
</comment>
<evidence type="ECO:0000256" key="2">
    <source>
        <dbReference type="ARBA" id="ARBA00008574"/>
    </source>
</evidence>
<name>A0A9Q1GWB7_9CARY</name>
<comment type="catalytic activity">
    <reaction evidence="8">
        <text>L-cysteinyl-[protein] + hexadecanoyl-CoA = S-hexadecanoyl-L-cysteinyl-[protein] + CoA</text>
        <dbReference type="Rhea" id="RHEA:36683"/>
        <dbReference type="Rhea" id="RHEA-COMP:10131"/>
        <dbReference type="Rhea" id="RHEA-COMP:11032"/>
        <dbReference type="ChEBI" id="CHEBI:29950"/>
        <dbReference type="ChEBI" id="CHEBI:57287"/>
        <dbReference type="ChEBI" id="CHEBI:57379"/>
        <dbReference type="ChEBI" id="CHEBI:74151"/>
        <dbReference type="EC" id="2.3.1.225"/>
    </reaction>
</comment>
<evidence type="ECO:0000259" key="9">
    <source>
        <dbReference type="Pfam" id="PF01529"/>
    </source>
</evidence>
<feature type="domain" description="Palmitoyltransferase DHHC" evidence="9">
    <location>
        <begin position="258"/>
        <end position="306"/>
    </location>
</feature>
<feature type="transmembrane region" description="Helical" evidence="8">
    <location>
        <begin position="446"/>
        <end position="466"/>
    </location>
</feature>
<reference evidence="10" key="1">
    <citation type="submission" date="2022-04" db="EMBL/GenBank/DDBJ databases">
        <title>Carnegiea gigantea Genome sequencing and assembly v2.</title>
        <authorList>
            <person name="Copetti D."/>
            <person name="Sanderson M.J."/>
            <person name="Burquez A."/>
            <person name="Wojciechowski M.F."/>
        </authorList>
    </citation>
    <scope>NUCLEOTIDE SEQUENCE</scope>
    <source>
        <strain evidence="10">SGP5-SGP5p</strain>
        <tissue evidence="10">Aerial part</tissue>
    </source>
</reference>
<evidence type="ECO:0000313" key="10">
    <source>
        <dbReference type="EMBL" id="KAJ8427288.1"/>
    </source>
</evidence>
<evidence type="ECO:0000256" key="8">
    <source>
        <dbReference type="RuleBase" id="RU079119"/>
    </source>
</evidence>
<dbReference type="AlphaFoldDB" id="A0A9Q1GWB7"/>
<sequence length="521" mass="58142">MMARSSANLISDQCSFVPGNHAGFLLTSAAMNAAGEIESHPQPQIDSLSLSLSLSHTHTHTIISDFAAHHPPFEEIGIGFLHSSSPSSSLSTTLHLEVSESCESTASPAQTPEEHYACSVEQDYESICWGCGLRLILPSNAPVFKCGWCGAITKQNECRRECKNLRWRRLRDRCFVVVLLIFMVFIICMPRGGVWAVYPVVFSVSYVCGVFHCIVTFILAVTTVSMFSLAAFSDAGTPQSIVWGSYPTVRKDDLLDYTFCEYCSKPKSPRTHHCRSCGMCVLDMDHHCPFVSLNNFVLDQKIDSYYSEGVAFSPTDIAMAMFCLKGRVSYLQSTYSVLARRSRHGEAAPFHSTCFTFILLALQIGNCVGAANHRYFICFLIAAVLSMAYAAAMSAYSALHILPPLNESAAAHMHKVRDSIALADLLKEIFTFCVTSAVFFSARGLVLLYLFVASISVEIGLTVLLWQQLYFIYERRTYLTSLTSEGEAERDCRNLYRFFGFPYLSARYLPSWCNSRKIHRK</sequence>
<feature type="transmembrane region" description="Helical" evidence="8">
    <location>
        <begin position="204"/>
        <end position="232"/>
    </location>
</feature>
<keyword evidence="5 8" id="KW-1133">Transmembrane helix</keyword>
<comment type="caution">
    <text evidence="10">The sequence shown here is derived from an EMBL/GenBank/DDBJ whole genome shotgun (WGS) entry which is preliminary data.</text>
</comment>
<comment type="similarity">
    <text evidence="2 8">Belongs to the DHHC palmitoyltransferase family.</text>
</comment>
<dbReference type="PROSITE" id="PS50216">
    <property type="entry name" value="DHHC"/>
    <property type="match status" value="1"/>
</dbReference>
<evidence type="ECO:0000256" key="7">
    <source>
        <dbReference type="ARBA" id="ARBA00023315"/>
    </source>
</evidence>